<dbReference type="Gene3D" id="3.30.530.20">
    <property type="match status" value="1"/>
</dbReference>
<protein>
    <recommendedName>
        <fullName evidence="3">Activator of Hsp90 ATPase homolog 1-like protein</fullName>
    </recommendedName>
</protein>
<evidence type="ECO:0008006" key="3">
    <source>
        <dbReference type="Google" id="ProtNLM"/>
    </source>
</evidence>
<dbReference type="SUPFAM" id="SSF55961">
    <property type="entry name" value="Bet v1-like"/>
    <property type="match status" value="1"/>
</dbReference>
<keyword evidence="2" id="KW-1185">Reference proteome</keyword>
<evidence type="ECO:0000313" key="2">
    <source>
        <dbReference type="Proteomes" id="UP000203464"/>
    </source>
</evidence>
<dbReference type="InterPro" id="IPR023393">
    <property type="entry name" value="START-like_dom_sf"/>
</dbReference>
<organism evidence="1 2">
    <name type="scientific">Octadecabacter ascidiaceicola</name>
    <dbReference type="NCBI Taxonomy" id="1655543"/>
    <lineage>
        <taxon>Bacteria</taxon>
        <taxon>Pseudomonadati</taxon>
        <taxon>Pseudomonadota</taxon>
        <taxon>Alphaproteobacteria</taxon>
        <taxon>Rhodobacterales</taxon>
        <taxon>Roseobacteraceae</taxon>
        <taxon>Octadecabacter</taxon>
    </lineage>
</organism>
<dbReference type="AlphaFoldDB" id="A0A238K1L7"/>
<evidence type="ECO:0000313" key="1">
    <source>
        <dbReference type="EMBL" id="SMX36798.1"/>
    </source>
</evidence>
<dbReference type="EMBL" id="FXYD01000002">
    <property type="protein sequence ID" value="SMX36798.1"/>
    <property type="molecule type" value="Genomic_DNA"/>
</dbReference>
<accession>A0A238K1L7</accession>
<gene>
    <name evidence="1" type="ORF">OCA8868_01108</name>
</gene>
<proteinExistence type="predicted"/>
<dbReference type="RefSeq" id="WP_179214790.1">
    <property type="nucleotide sequence ID" value="NZ_FXYD01000002.1"/>
</dbReference>
<reference evidence="2" key="1">
    <citation type="submission" date="2017-05" db="EMBL/GenBank/DDBJ databases">
        <authorList>
            <person name="Rodrigo-Torres L."/>
            <person name="Arahal R. D."/>
            <person name="Lucena T."/>
        </authorList>
    </citation>
    <scope>NUCLEOTIDE SEQUENCE [LARGE SCALE GENOMIC DNA]</scope>
    <source>
        <strain evidence="2">CECT 8868</strain>
    </source>
</reference>
<sequence>MTRQTIVSSVFIKSEPQNVWLFLVDKDKLGEWYHPASNDLVVGQDYPFDASVRSS</sequence>
<name>A0A238K1L7_9RHOB</name>
<dbReference type="Proteomes" id="UP000203464">
    <property type="component" value="Unassembled WGS sequence"/>
</dbReference>